<evidence type="ECO:0000259" key="6">
    <source>
        <dbReference type="PROSITE" id="PS51007"/>
    </source>
</evidence>
<dbReference type="SUPFAM" id="SSF46626">
    <property type="entry name" value="Cytochrome c"/>
    <property type="match status" value="1"/>
</dbReference>
<dbReference type="RefSeq" id="WP_046551806.1">
    <property type="nucleotide sequence ID" value="NZ_CP011308.1"/>
</dbReference>
<sequence>MKRIVIAALLAGSSLMAADTVKTSDSGTFATKNIDGAAIYKRQCAICHGEKGEKSPAKGIAPLAGRDATILALRIRAYRDQDNDIGTYTMHKSNEVMKFETIKLSDMQIGALAKYISSLK</sequence>
<dbReference type="Gene3D" id="1.10.760.10">
    <property type="entry name" value="Cytochrome c-like domain"/>
    <property type="match status" value="1"/>
</dbReference>
<organism evidence="7 8">
    <name type="scientific">Sulfurovum lithotrophicum</name>
    <dbReference type="NCBI Taxonomy" id="206403"/>
    <lineage>
        <taxon>Bacteria</taxon>
        <taxon>Pseudomonadati</taxon>
        <taxon>Campylobacterota</taxon>
        <taxon>Epsilonproteobacteria</taxon>
        <taxon>Campylobacterales</taxon>
        <taxon>Sulfurovaceae</taxon>
        <taxon>Sulfurovum</taxon>
    </lineage>
</organism>
<evidence type="ECO:0000256" key="5">
    <source>
        <dbReference type="SAM" id="SignalP"/>
    </source>
</evidence>
<dbReference type="PROSITE" id="PS51007">
    <property type="entry name" value="CYTC"/>
    <property type="match status" value="1"/>
</dbReference>
<evidence type="ECO:0000313" key="8">
    <source>
        <dbReference type="Proteomes" id="UP000034444"/>
    </source>
</evidence>
<dbReference type="EMBL" id="CP011308">
    <property type="protein sequence ID" value="AKF25744.1"/>
    <property type="molecule type" value="Genomic_DNA"/>
</dbReference>
<protein>
    <recommendedName>
        <fullName evidence="6">Cytochrome c domain-containing protein</fullName>
    </recommendedName>
</protein>
<keyword evidence="8" id="KW-1185">Reference proteome</keyword>
<dbReference type="InterPro" id="IPR036909">
    <property type="entry name" value="Cyt_c-like_dom_sf"/>
</dbReference>
<feature type="domain" description="Cytochrome c" evidence="6">
    <location>
        <begin position="31"/>
        <end position="120"/>
    </location>
</feature>
<evidence type="ECO:0000256" key="3">
    <source>
        <dbReference type="ARBA" id="ARBA00023004"/>
    </source>
</evidence>
<keyword evidence="5" id="KW-0732">Signal</keyword>
<feature type="chain" id="PRO_5031204079" description="Cytochrome c domain-containing protein" evidence="5">
    <location>
        <begin position="18"/>
        <end position="120"/>
    </location>
</feature>
<evidence type="ECO:0000313" key="7">
    <source>
        <dbReference type="EMBL" id="AKF25744.1"/>
    </source>
</evidence>
<reference evidence="7 8" key="1">
    <citation type="submission" date="2015-04" db="EMBL/GenBank/DDBJ databases">
        <title>Complete genome sequence of Sulfurovum lithotrophicum ATCC BAA-797T.</title>
        <authorList>
            <person name="Ahn J."/>
            <person name="Park G."/>
            <person name="Jeon W."/>
            <person name="Jang Y."/>
            <person name="Jang M."/>
            <person name="Lee H."/>
            <person name="Lee H."/>
        </authorList>
    </citation>
    <scope>NUCLEOTIDE SEQUENCE [LARGE SCALE GENOMIC DNA]</scope>
    <source>
        <strain evidence="8">ATCC BAA-797 / 42BKT</strain>
    </source>
</reference>
<keyword evidence="2 4" id="KW-0479">Metal-binding</keyword>
<evidence type="ECO:0000256" key="4">
    <source>
        <dbReference type="PROSITE-ProRule" id="PRU00433"/>
    </source>
</evidence>
<reference evidence="8" key="2">
    <citation type="journal article" date="2017" name="Stand. Genomic Sci.">
        <title>Complete genome sequence of the sulfur-oxidizing chemolithoautotrophic Sulfurovum lithotrophicum 42BKTT.</title>
        <authorList>
            <person name="Jeon W."/>
            <person name="Priscilla L."/>
            <person name="Park G."/>
            <person name="Lee H."/>
            <person name="Lee N."/>
            <person name="Lee D."/>
            <person name="Kwon H."/>
            <person name="Ahn I."/>
            <person name="Lee C."/>
            <person name="Lee H."/>
            <person name="Ahn J."/>
        </authorList>
    </citation>
    <scope>NUCLEOTIDE SEQUENCE [LARGE SCALE GENOMIC DNA]</scope>
    <source>
        <strain evidence="8">ATCC BAA-797 / 42BKT</strain>
    </source>
</reference>
<dbReference type="OrthoDB" id="5373067at2"/>
<dbReference type="Proteomes" id="UP000034444">
    <property type="component" value="Chromosome"/>
</dbReference>
<dbReference type="GO" id="GO:0020037">
    <property type="term" value="F:heme binding"/>
    <property type="evidence" value="ECO:0007669"/>
    <property type="project" value="InterPro"/>
</dbReference>
<evidence type="ECO:0000256" key="2">
    <source>
        <dbReference type="ARBA" id="ARBA00022723"/>
    </source>
</evidence>
<dbReference type="GO" id="GO:0046872">
    <property type="term" value="F:metal ion binding"/>
    <property type="evidence" value="ECO:0007669"/>
    <property type="project" value="UniProtKB-KW"/>
</dbReference>
<dbReference type="KEGG" id="slh:YH65_10360"/>
<accession>A0A7U4M307</accession>
<dbReference type="GO" id="GO:0009055">
    <property type="term" value="F:electron transfer activity"/>
    <property type="evidence" value="ECO:0007669"/>
    <property type="project" value="InterPro"/>
</dbReference>
<feature type="signal peptide" evidence="5">
    <location>
        <begin position="1"/>
        <end position="17"/>
    </location>
</feature>
<name>A0A7U4M307_9BACT</name>
<dbReference type="InterPro" id="IPR009056">
    <property type="entry name" value="Cyt_c-like_dom"/>
</dbReference>
<gene>
    <name evidence="7" type="ORF">YH65_10360</name>
</gene>
<evidence type="ECO:0000256" key="1">
    <source>
        <dbReference type="ARBA" id="ARBA00022617"/>
    </source>
</evidence>
<dbReference type="AlphaFoldDB" id="A0A7U4M307"/>
<keyword evidence="1 4" id="KW-0349">Heme</keyword>
<dbReference type="Pfam" id="PF00034">
    <property type="entry name" value="Cytochrom_C"/>
    <property type="match status" value="1"/>
</dbReference>
<proteinExistence type="predicted"/>
<keyword evidence="3 4" id="KW-0408">Iron</keyword>